<dbReference type="InterPro" id="IPR003593">
    <property type="entry name" value="AAA+_ATPase"/>
</dbReference>
<dbReference type="OrthoDB" id="9805601at2"/>
<protein>
    <recommendedName>
        <fullName evidence="7">ABC transporter domain-containing protein</fullName>
    </recommendedName>
</protein>
<dbReference type="PANTHER" id="PTHR42794:SF1">
    <property type="entry name" value="HEMIN IMPORT ATP-BINDING PROTEIN HMUV"/>
    <property type="match status" value="1"/>
</dbReference>
<evidence type="ECO:0000256" key="1">
    <source>
        <dbReference type="ARBA" id="ARBA00005417"/>
    </source>
</evidence>
<evidence type="ECO:0000256" key="2">
    <source>
        <dbReference type="ARBA" id="ARBA00022448"/>
    </source>
</evidence>
<comment type="function">
    <text evidence="6">Part of the ABC transporter complex HmuTUV involved in hemin import. Responsible for energy coupling to the transport system.</text>
</comment>
<dbReference type="InterPro" id="IPR003439">
    <property type="entry name" value="ABC_transporter-like_ATP-bd"/>
</dbReference>
<evidence type="ECO:0000313" key="8">
    <source>
        <dbReference type="EMBL" id="OWJ77117.1"/>
    </source>
</evidence>
<dbReference type="PROSITE" id="PS50893">
    <property type="entry name" value="ABC_TRANSPORTER_2"/>
    <property type="match status" value="1"/>
</dbReference>
<reference evidence="8 9" key="1">
    <citation type="submission" date="2016-12" db="EMBL/GenBank/DDBJ databases">
        <title>Comparison of Traditional DNA-DNA Hybridization with In Silico Genomic Analysis.</title>
        <authorList>
            <person name="Nicholson A.C."/>
            <person name="Humrighouse B.W."/>
            <person name="Graziano J."/>
            <person name="Lasker B."/>
            <person name="Whitney A.M."/>
            <person name="Mcquiston J.R."/>
        </authorList>
    </citation>
    <scope>NUCLEOTIDE SEQUENCE [LARGE SCALE GENOMIC DNA]</scope>
    <source>
        <strain evidence="8 9">H2240</strain>
    </source>
</reference>
<keyword evidence="3" id="KW-0547">Nucleotide-binding</keyword>
<dbReference type="Gene3D" id="3.40.50.300">
    <property type="entry name" value="P-loop containing nucleotide triphosphate hydrolases"/>
    <property type="match status" value="1"/>
</dbReference>
<evidence type="ECO:0000256" key="3">
    <source>
        <dbReference type="ARBA" id="ARBA00022741"/>
    </source>
</evidence>
<evidence type="ECO:0000256" key="4">
    <source>
        <dbReference type="ARBA" id="ARBA00022840"/>
    </source>
</evidence>
<dbReference type="CDD" id="cd03214">
    <property type="entry name" value="ABC_Iron-Siderophores_B12_Hemin"/>
    <property type="match status" value="1"/>
</dbReference>
<feature type="domain" description="ABC transporter" evidence="7">
    <location>
        <begin position="4"/>
        <end position="240"/>
    </location>
</feature>
<dbReference type="AlphaFoldDB" id="A0A212AAE5"/>
<dbReference type="SUPFAM" id="SSF52540">
    <property type="entry name" value="P-loop containing nucleoside triphosphate hydrolases"/>
    <property type="match status" value="1"/>
</dbReference>
<comment type="similarity">
    <text evidence="1">Belongs to the ABC transporter superfamily.</text>
</comment>
<keyword evidence="5" id="KW-1278">Translocase</keyword>
<evidence type="ECO:0000259" key="7">
    <source>
        <dbReference type="PROSITE" id="PS50893"/>
    </source>
</evidence>
<keyword evidence="2" id="KW-0813">Transport</keyword>
<dbReference type="GO" id="GO:0016887">
    <property type="term" value="F:ATP hydrolysis activity"/>
    <property type="evidence" value="ECO:0007669"/>
    <property type="project" value="InterPro"/>
</dbReference>
<dbReference type="FunFam" id="3.40.50.300:FF:000134">
    <property type="entry name" value="Iron-enterobactin ABC transporter ATP-binding protein"/>
    <property type="match status" value="1"/>
</dbReference>
<evidence type="ECO:0000256" key="5">
    <source>
        <dbReference type="ARBA" id="ARBA00022967"/>
    </source>
</evidence>
<proteinExistence type="inferred from homology"/>
<keyword evidence="9" id="KW-1185">Reference proteome</keyword>
<evidence type="ECO:0000256" key="6">
    <source>
        <dbReference type="ARBA" id="ARBA00037066"/>
    </source>
</evidence>
<name>A0A212AAE5_9RHOB</name>
<dbReference type="InterPro" id="IPR027417">
    <property type="entry name" value="P-loop_NTPase"/>
</dbReference>
<dbReference type="Proteomes" id="UP000196878">
    <property type="component" value="Unassembled WGS sequence"/>
</dbReference>
<dbReference type="GO" id="GO:0005524">
    <property type="term" value="F:ATP binding"/>
    <property type="evidence" value="ECO:0007669"/>
    <property type="project" value="UniProtKB-KW"/>
</dbReference>
<dbReference type="Pfam" id="PF00005">
    <property type="entry name" value="ABC_tran"/>
    <property type="match status" value="1"/>
</dbReference>
<dbReference type="SMART" id="SM00382">
    <property type="entry name" value="AAA"/>
    <property type="match status" value="1"/>
</dbReference>
<dbReference type="EMBL" id="NIPW01000023">
    <property type="protein sequence ID" value="OWJ77117.1"/>
    <property type="molecule type" value="Genomic_DNA"/>
</dbReference>
<dbReference type="PANTHER" id="PTHR42794">
    <property type="entry name" value="HEMIN IMPORT ATP-BINDING PROTEIN HMUV"/>
    <property type="match status" value="1"/>
</dbReference>
<sequence>MTMFDLTDIAFVAGGRPLLEGISLRLDRGLLYGVIGANGAGKSTLLRLMAGQERPTRGELRLDGLPLAALPARQLARRIAFLPQSPPPAGDMCLAELVGLGRYPWTGPFRRLGDTDRRAVEHAMGAAGLAGMGEQLVATLSGGERQRGWIAMMLAQSAGCLLMDEPTAALDLRYQVEVLTLLRSLAQRPEAMAVVVLHDINLAARFCDRLIGMAQGRIVAEGRVEEVMRPEILQRIYGLPLRVIPDPQTGSPIALY</sequence>
<comment type="caution">
    <text evidence="8">The sequence shown here is derived from an EMBL/GenBank/DDBJ whole genome shotgun (WGS) entry which is preliminary data.</text>
</comment>
<accession>A0A212AAE5</accession>
<evidence type="ECO:0000313" key="9">
    <source>
        <dbReference type="Proteomes" id="UP000196878"/>
    </source>
</evidence>
<keyword evidence="4" id="KW-0067">ATP-binding</keyword>
<gene>
    <name evidence="8" type="ORF">CDV49_11850</name>
</gene>
<organism evidence="8 9">
    <name type="scientific">Haematobacter genomosp. 1</name>
    <dbReference type="NCBI Taxonomy" id="366618"/>
    <lineage>
        <taxon>Bacteria</taxon>
        <taxon>Pseudomonadati</taxon>
        <taxon>Pseudomonadota</taxon>
        <taxon>Alphaproteobacteria</taxon>
        <taxon>Rhodobacterales</taxon>
        <taxon>Paracoccaceae</taxon>
        <taxon>Haematobacter</taxon>
    </lineage>
</organism>